<dbReference type="Gene3D" id="6.10.280.50">
    <property type="match status" value="1"/>
</dbReference>
<gene>
    <name evidence="1" type="ORF">VW35_15515</name>
</gene>
<dbReference type="InterPro" id="IPR007420">
    <property type="entry name" value="DUF465"/>
</dbReference>
<organism evidence="1 2">
    <name type="scientific">Devosia soli</name>
    <dbReference type="NCBI Taxonomy" id="361041"/>
    <lineage>
        <taxon>Bacteria</taxon>
        <taxon>Pseudomonadati</taxon>
        <taxon>Pseudomonadota</taxon>
        <taxon>Alphaproteobacteria</taxon>
        <taxon>Hyphomicrobiales</taxon>
        <taxon>Devosiaceae</taxon>
        <taxon>Devosia</taxon>
    </lineage>
</organism>
<sequence>MVTSTMSKELSMTTEGHIAALERRHQELDRQIQAEMQNRQYDDLMVSALKRKKLEVKDELARFNIADRH</sequence>
<evidence type="ECO:0008006" key="3">
    <source>
        <dbReference type="Google" id="ProtNLM"/>
    </source>
</evidence>
<dbReference type="InterPro" id="IPR038444">
    <property type="entry name" value="DUF465_sf"/>
</dbReference>
<protein>
    <recommendedName>
        <fullName evidence="3">DUF465 domain-containing protein</fullName>
    </recommendedName>
</protein>
<dbReference type="EMBL" id="LAJG01000033">
    <property type="protein sequence ID" value="KKB77132.1"/>
    <property type="molecule type" value="Genomic_DNA"/>
</dbReference>
<dbReference type="AlphaFoldDB" id="A0A0F5L695"/>
<keyword evidence="2" id="KW-1185">Reference proteome</keyword>
<evidence type="ECO:0000313" key="1">
    <source>
        <dbReference type="EMBL" id="KKB77132.1"/>
    </source>
</evidence>
<dbReference type="STRING" id="361041.VW35_15515"/>
<comment type="caution">
    <text evidence="1">The sequence shown here is derived from an EMBL/GenBank/DDBJ whole genome shotgun (WGS) entry which is preliminary data.</text>
</comment>
<dbReference type="Pfam" id="PF04325">
    <property type="entry name" value="DUF465"/>
    <property type="match status" value="1"/>
</dbReference>
<dbReference type="PATRIC" id="fig|361041.3.peg.2498"/>
<name>A0A0F5L695_9HYPH</name>
<proteinExistence type="predicted"/>
<accession>A0A0F5L695</accession>
<evidence type="ECO:0000313" key="2">
    <source>
        <dbReference type="Proteomes" id="UP000033514"/>
    </source>
</evidence>
<dbReference type="Proteomes" id="UP000033514">
    <property type="component" value="Unassembled WGS sequence"/>
</dbReference>
<reference evidence="1 2" key="1">
    <citation type="submission" date="2015-03" db="EMBL/GenBank/DDBJ databases">
        <authorList>
            <person name="Hassan Y.I."/>
            <person name="Lepp D."/>
            <person name="Zhou T."/>
        </authorList>
    </citation>
    <scope>NUCLEOTIDE SEQUENCE [LARGE SCALE GENOMIC DNA]</scope>
    <source>
        <strain evidence="1 2">GH2-10</strain>
    </source>
</reference>